<keyword evidence="1" id="KW-0378">Hydrolase</keyword>
<name>A0AC60VXZ3_9ARCH</name>
<accession>A0AC60VXZ3</accession>
<keyword evidence="1" id="KW-0540">Nuclease</keyword>
<organism evidence="1 2">
    <name type="scientific">Candidatus Nitrosomaritimum aestuariumsis</name>
    <dbReference type="NCBI Taxonomy" id="3342354"/>
    <lineage>
        <taxon>Archaea</taxon>
        <taxon>Nitrososphaerota</taxon>
        <taxon>Nitrososphaeria</taxon>
        <taxon>Nitrosopumilales</taxon>
        <taxon>Nitrosopumilaceae</taxon>
        <taxon>Candidatus Nitrosomaritimum</taxon>
    </lineage>
</organism>
<dbReference type="EMBL" id="JACEMZ010000009">
    <property type="protein sequence ID" value="MBA4452067.1"/>
    <property type="molecule type" value="Genomic_DNA"/>
</dbReference>
<sequence>MVFGWGKKKEEKLPEEIPQQKEIQLSDVQRITSDLLKLRTTQTLAEIKAIHKQISPLIKELGSIGKTLEKDNLKVDEIDKHLRIIVVRGKKQVIEIIKKESSPLPDIASLDDAIDMSNILNQRLKKMGDVLGRQTRVIHIFAKKYAEKLKEILADMNSQNTEIQNLLKNFEDTRTNSENILNSLEEIKQTQDDALSKNQRVLELKNSLGLFDEKIQNSQNSIDKIKSSASYSEFIKLNDELSAFSATKTKIKNEIDAQFTKISRPLGRYEYASSLDKDQKALLSQLINGPIEALLPPNKDSIIVILENVRKGITSGSISVKDVEKTMSHLTETEESLEGFIEKVQNYNEKRKDIQNQISTFDNTELSTLENDLKKTIDQKTDAESKISSFQKDIQENKEKMPNKINEIENMLKKFSSTRYNIVRPAEN</sequence>
<proteinExistence type="predicted"/>
<evidence type="ECO:0000313" key="2">
    <source>
        <dbReference type="Proteomes" id="UP000559653"/>
    </source>
</evidence>
<keyword evidence="1" id="KW-0269">Exonuclease</keyword>
<protein>
    <submittedName>
        <fullName evidence="1">Exonuclease SbcC</fullName>
    </submittedName>
</protein>
<dbReference type="Proteomes" id="UP000559653">
    <property type="component" value="Unassembled WGS sequence"/>
</dbReference>
<reference evidence="1 2" key="1">
    <citation type="journal article" date="2020" name="Appl. Environ. Microbiol.">
        <title>Genomic Characteristics of a Novel Species of Ammonia-Oxidizing Archaea from the Jiulong River Estuary.</title>
        <authorList>
            <person name="Zou D."/>
            <person name="Wan R."/>
            <person name="Han L."/>
            <person name="Xu M.N."/>
            <person name="Liu Y."/>
            <person name="Liu H."/>
            <person name="Kao S.J."/>
            <person name="Li M."/>
        </authorList>
    </citation>
    <scope>NUCLEOTIDE SEQUENCE [LARGE SCALE GENOMIC DNA]</scope>
    <source>
        <strain evidence="1">W1bin1</strain>
    </source>
</reference>
<comment type="caution">
    <text evidence="1">The sequence shown here is derived from an EMBL/GenBank/DDBJ whole genome shotgun (WGS) entry which is preliminary data.</text>
</comment>
<gene>
    <name evidence="1" type="ORF">H2B03_02685</name>
</gene>
<evidence type="ECO:0000313" key="1">
    <source>
        <dbReference type="EMBL" id="MBA4452067.1"/>
    </source>
</evidence>